<accession>A0A1D1W9Q4</accession>
<dbReference type="SUPFAM" id="SSF46689">
    <property type="entry name" value="Homeodomain-like"/>
    <property type="match status" value="1"/>
</dbReference>
<feature type="non-terminal residue" evidence="4">
    <location>
        <position position="244"/>
    </location>
</feature>
<evidence type="ECO:0000256" key="1">
    <source>
        <dbReference type="ARBA" id="ARBA00004123"/>
    </source>
</evidence>
<name>A0A1D1W9Q4_RAMVA</name>
<gene>
    <name evidence="4" type="primary">RvY_19557-1</name>
    <name evidence="4" type="synonym">RvY_19557.1</name>
    <name evidence="4" type="ORF">RvY_19557</name>
</gene>
<dbReference type="Pfam" id="PF05225">
    <property type="entry name" value="HTH_psq"/>
    <property type="match status" value="1"/>
</dbReference>
<comment type="subcellular location">
    <subcellularLocation>
        <location evidence="1 2">Nucleus</location>
    </subcellularLocation>
</comment>
<dbReference type="InterPro" id="IPR009057">
    <property type="entry name" value="Homeodomain-like_sf"/>
</dbReference>
<dbReference type="InterPro" id="IPR007889">
    <property type="entry name" value="HTH_Psq"/>
</dbReference>
<dbReference type="AlphaFoldDB" id="A0A1D1W9Q4"/>
<dbReference type="GO" id="GO:0005634">
    <property type="term" value="C:nucleus"/>
    <property type="evidence" value="ECO:0007669"/>
    <property type="project" value="UniProtKB-SubCell"/>
</dbReference>
<feature type="DNA-binding region" description="H-T-H motif" evidence="2">
    <location>
        <begin position="31"/>
        <end position="51"/>
    </location>
</feature>
<reference evidence="4 5" key="1">
    <citation type="journal article" date="2016" name="Nat. Commun.">
        <title>Extremotolerant tardigrade genome and improved radiotolerance of human cultured cells by tardigrade-unique protein.</title>
        <authorList>
            <person name="Hashimoto T."/>
            <person name="Horikawa D.D."/>
            <person name="Saito Y."/>
            <person name="Kuwahara H."/>
            <person name="Kozuka-Hata H."/>
            <person name="Shin-I T."/>
            <person name="Minakuchi Y."/>
            <person name="Ohishi K."/>
            <person name="Motoyama A."/>
            <person name="Aizu T."/>
            <person name="Enomoto A."/>
            <person name="Kondo K."/>
            <person name="Tanaka S."/>
            <person name="Hara Y."/>
            <person name="Koshikawa S."/>
            <person name="Sagara H."/>
            <person name="Miura T."/>
            <person name="Yokobori S."/>
            <person name="Miyagawa K."/>
            <person name="Suzuki Y."/>
            <person name="Kubo T."/>
            <person name="Oyama M."/>
            <person name="Kohara Y."/>
            <person name="Fujiyama A."/>
            <person name="Arakawa K."/>
            <person name="Katayama T."/>
            <person name="Toyoda A."/>
            <person name="Kunieda T."/>
        </authorList>
    </citation>
    <scope>NUCLEOTIDE SEQUENCE [LARGE SCALE GENOMIC DNA]</scope>
    <source>
        <strain evidence="4 5">YOKOZUNA-1</strain>
    </source>
</reference>
<sequence length="244" mass="27519">MSQPFKTKRPRRYTEEALKDALSAVENGMGLREAARVFKVPRNTVSRYVQDTKARRLGKERKLNDFEEGLLVDLLKKFGNTGFSLNKTQLRIFVDEMGIAKASNVDRKKAREWTVEGAESWIELLGGLNDQGYLSNPKGIINLDESGFVLGFERERVYAEKGKKHVVSYTEGSTRDQVTTLLCGNAAGRVFKPLVLFDGVLHLGSMYDNTKDKLYVAVNRSGVMDHKVLTDYVRQEVLPNAPDK</sequence>
<dbReference type="GO" id="GO:0003677">
    <property type="term" value="F:DNA binding"/>
    <property type="evidence" value="ECO:0007669"/>
    <property type="project" value="UniProtKB-UniRule"/>
</dbReference>
<evidence type="ECO:0000259" key="3">
    <source>
        <dbReference type="PROSITE" id="PS50960"/>
    </source>
</evidence>
<keyword evidence="2" id="KW-0238">DNA-binding</keyword>
<dbReference type="OrthoDB" id="4327074at2759"/>
<evidence type="ECO:0000256" key="2">
    <source>
        <dbReference type="PROSITE-ProRule" id="PRU00320"/>
    </source>
</evidence>
<evidence type="ECO:0000313" key="4">
    <source>
        <dbReference type="EMBL" id="GAV10050.1"/>
    </source>
</evidence>
<dbReference type="EMBL" id="BDGG01000140">
    <property type="protein sequence ID" value="GAV10050.1"/>
    <property type="molecule type" value="Genomic_DNA"/>
</dbReference>
<dbReference type="PROSITE" id="PS50960">
    <property type="entry name" value="HTH_PSQ"/>
    <property type="match status" value="1"/>
</dbReference>
<comment type="caution">
    <text evidence="4">The sequence shown here is derived from an EMBL/GenBank/DDBJ whole genome shotgun (WGS) entry which is preliminary data.</text>
</comment>
<dbReference type="Proteomes" id="UP000186922">
    <property type="component" value="Unassembled WGS sequence"/>
</dbReference>
<feature type="domain" description="HTH psq-type" evidence="3">
    <location>
        <begin position="1"/>
        <end position="55"/>
    </location>
</feature>
<organism evidence="4 5">
    <name type="scientific">Ramazzottius varieornatus</name>
    <name type="common">Water bear</name>
    <name type="synonym">Tardigrade</name>
    <dbReference type="NCBI Taxonomy" id="947166"/>
    <lineage>
        <taxon>Eukaryota</taxon>
        <taxon>Metazoa</taxon>
        <taxon>Ecdysozoa</taxon>
        <taxon>Tardigrada</taxon>
        <taxon>Eutardigrada</taxon>
        <taxon>Parachela</taxon>
        <taxon>Hypsibioidea</taxon>
        <taxon>Ramazzottiidae</taxon>
        <taxon>Ramazzottius</taxon>
    </lineage>
</organism>
<protein>
    <recommendedName>
        <fullName evidence="3">HTH psq-type domain-containing protein</fullName>
    </recommendedName>
</protein>
<proteinExistence type="predicted"/>
<keyword evidence="2" id="KW-0539">Nucleus</keyword>
<dbReference type="Gene3D" id="1.10.10.60">
    <property type="entry name" value="Homeodomain-like"/>
    <property type="match status" value="1"/>
</dbReference>
<keyword evidence="5" id="KW-1185">Reference proteome</keyword>
<evidence type="ECO:0000313" key="5">
    <source>
        <dbReference type="Proteomes" id="UP000186922"/>
    </source>
</evidence>